<keyword evidence="1" id="KW-0472">Membrane</keyword>
<sequence length="98" mass="10859">MSDAWVHILLVAAVTLGGAGLAGLVVSWLAWRRAGRDVPFGAYYAATHRFFMFNQPMRQGMDWETTRIAGRRDVILCQRIILAISVAALLAFLTIAPR</sequence>
<organism evidence="2 3">
    <name type="scientific">Roseomonas fluvialis</name>
    <dbReference type="NCBI Taxonomy" id="1750527"/>
    <lineage>
        <taxon>Bacteria</taxon>
        <taxon>Pseudomonadati</taxon>
        <taxon>Pseudomonadota</taxon>
        <taxon>Alphaproteobacteria</taxon>
        <taxon>Acetobacterales</taxon>
        <taxon>Roseomonadaceae</taxon>
        <taxon>Roseomonas</taxon>
    </lineage>
</organism>
<feature type="transmembrane region" description="Helical" evidence="1">
    <location>
        <begin position="76"/>
        <end position="96"/>
    </location>
</feature>
<keyword evidence="1" id="KW-0812">Transmembrane</keyword>
<dbReference type="Proteomes" id="UP000831327">
    <property type="component" value="Chromosome"/>
</dbReference>
<accession>A0ABM7Y307</accession>
<keyword evidence="1" id="KW-1133">Transmembrane helix</keyword>
<reference evidence="2 3" key="1">
    <citation type="journal article" date="2016" name="Microbes Environ.">
        <title>Phylogenetically diverse aerobic anoxygenic phototrophic bacteria isolated from epilithic biofilms in Tama river, Japan.</title>
        <authorList>
            <person name="Hirose S."/>
            <person name="Matsuura K."/>
            <person name="Haruta S."/>
        </authorList>
    </citation>
    <scope>NUCLEOTIDE SEQUENCE [LARGE SCALE GENOMIC DNA]</scope>
    <source>
        <strain evidence="2 3">S08</strain>
    </source>
</reference>
<feature type="transmembrane region" description="Helical" evidence="1">
    <location>
        <begin position="6"/>
        <end position="31"/>
    </location>
</feature>
<protein>
    <submittedName>
        <fullName evidence="2">Uncharacterized protein</fullName>
    </submittedName>
</protein>
<keyword evidence="3" id="KW-1185">Reference proteome</keyword>
<dbReference type="RefSeq" id="WP_244459406.1">
    <property type="nucleotide sequence ID" value="NZ_AP025637.1"/>
</dbReference>
<evidence type="ECO:0000313" key="3">
    <source>
        <dbReference type="Proteomes" id="UP000831327"/>
    </source>
</evidence>
<proteinExistence type="predicted"/>
<name>A0ABM7Y307_9PROT</name>
<evidence type="ECO:0000313" key="2">
    <source>
        <dbReference type="EMBL" id="BDG72194.1"/>
    </source>
</evidence>
<dbReference type="EMBL" id="AP025637">
    <property type="protein sequence ID" value="BDG72194.1"/>
    <property type="molecule type" value="Genomic_DNA"/>
</dbReference>
<gene>
    <name evidence="2" type="ORF">Rmf_21230</name>
</gene>
<evidence type="ECO:0000256" key="1">
    <source>
        <dbReference type="SAM" id="Phobius"/>
    </source>
</evidence>